<dbReference type="PANTHER" id="PTHR47396:SF1">
    <property type="entry name" value="ATP-DEPENDENT HELICASE IRC3-RELATED"/>
    <property type="match status" value="1"/>
</dbReference>
<evidence type="ECO:0000313" key="4">
    <source>
        <dbReference type="Proteomes" id="UP000630594"/>
    </source>
</evidence>
<organism evidence="3 4">
    <name type="scientific">Nocardioides daphniae</name>
    <dbReference type="NCBI Taxonomy" id="402297"/>
    <lineage>
        <taxon>Bacteria</taxon>
        <taxon>Bacillati</taxon>
        <taxon>Actinomycetota</taxon>
        <taxon>Actinomycetes</taxon>
        <taxon>Propionibacteriales</taxon>
        <taxon>Nocardioidaceae</taxon>
        <taxon>Nocardioides</taxon>
    </lineage>
</organism>
<dbReference type="InterPro" id="IPR021835">
    <property type="entry name" value="DUF3427"/>
</dbReference>
<dbReference type="PANTHER" id="PTHR47396">
    <property type="entry name" value="TYPE I RESTRICTION ENZYME ECOKI R PROTEIN"/>
    <property type="match status" value="1"/>
</dbReference>
<feature type="domain" description="Helicase C-terminal" evidence="2">
    <location>
        <begin position="461"/>
        <end position="622"/>
    </location>
</feature>
<keyword evidence="3" id="KW-0347">Helicase</keyword>
<evidence type="ECO:0000259" key="1">
    <source>
        <dbReference type="PROSITE" id="PS51192"/>
    </source>
</evidence>
<dbReference type="SMART" id="SM00487">
    <property type="entry name" value="DEXDc"/>
    <property type="match status" value="1"/>
</dbReference>
<dbReference type="GO" id="GO:0004386">
    <property type="term" value="F:helicase activity"/>
    <property type="evidence" value="ECO:0007669"/>
    <property type="project" value="UniProtKB-KW"/>
</dbReference>
<protein>
    <submittedName>
        <fullName evidence="3">Helicase</fullName>
    </submittedName>
</protein>
<dbReference type="SUPFAM" id="SSF56024">
    <property type="entry name" value="Phospholipase D/nuclease"/>
    <property type="match status" value="1"/>
</dbReference>
<sequence>MSVDPFWPSNDLTLDLHHGFLSAETSAPRLRHPHVVLNEGTETALRSILESLARADRFLFSVAFVTPGAIAALKQHFRDFQGQGTIVTSTYLGFNPPAAFAELLLLTEDGIDVRLHRSPGFHPKGYIFQSSDAVTAMVGSSNLTPAALQRNHEWNLKVSASPESGLGQQFHRIMSAQIAQSVPITAEWLEQYTAAYQAPSPRGGTEVPPPSVPELPSPPPFEALEGDGAATPITDVLPAGHLPETGTITPNAMQKTALEAIAGVRAAGERRAIVVSATGTGKTILSALAVKDAEPRRMLFVVHREQILDKTIAEYRRVLGGAPGDFGKLAGSTRQADRRYVFATVQTLSLPHVLEGFHPDAFDFIVFDEAHRVAAASHQKVLNHFTPEFALGMTATPERMDGRNVFEIFDFNVPYEIRLNHALEEGMLSPFHYYGIADVEFDDGTTTDVHTSLAGLVSSQRVEHLLDALHSYGQAGVPPRGLIFCSRNEEARALSAALNSSLLRGKRLRTAALSGADSVESRERTVRRLESGELDYVLTVDIFNEGVDIPSINQIIMLRQTQSAIVFVQQLGRGLRLAPGKEYVVVIDFIGNYANNYLIPIALFGDESLSKESLRKNLIAAEEQGSLPGLSSVQFDRISQERVLQSIVDTDLQSSTKLKFALEQMRNRVGRAPTLWDFYRFEGTDPVILATKEKHYLELTRKLLEVDYKLTHQEDRALALLTHEGFTARRAHEFLVLEQLLTGEVHTIDELVTLCAQEGLATTADRVQSVIDTFTLVEHAKVDLDRYEAPVAEQDGDLVVVDADVLSSYTSNPIFAAAVNDLIKTGKALTRERYLPDRPFTPGTQYGRKEVTRLLHLPRKWTSTLYGYKADATRKVCPIFVTLHKGEDVSASTAYEDALIDRNSMVWFTKSGRTTKSPLESAIIANDYQLDVFVKKSDSDGRDFYYLGTAKVTRAEDSTMKNDKGKSLPVVKTVLTFEQPIQQALFDYFHPTVTA</sequence>
<comment type="caution">
    <text evidence="3">The sequence shown here is derived from an EMBL/GenBank/DDBJ whole genome shotgun (WGS) entry which is preliminary data.</text>
</comment>
<dbReference type="InterPro" id="IPR006935">
    <property type="entry name" value="Helicase/UvrB_N"/>
</dbReference>
<evidence type="ECO:0000313" key="3">
    <source>
        <dbReference type="EMBL" id="GGD22428.1"/>
    </source>
</evidence>
<dbReference type="InterPro" id="IPR050742">
    <property type="entry name" value="Helicase_Restrict-Modif_Enz"/>
</dbReference>
<dbReference type="CDD" id="cd18799">
    <property type="entry name" value="SF2_C_EcoAI-like"/>
    <property type="match status" value="1"/>
</dbReference>
<dbReference type="InterPro" id="IPR014001">
    <property type="entry name" value="Helicase_ATP-bd"/>
</dbReference>
<dbReference type="Pfam" id="PF00271">
    <property type="entry name" value="Helicase_C"/>
    <property type="match status" value="1"/>
</dbReference>
<keyword evidence="4" id="KW-1185">Reference proteome</keyword>
<dbReference type="Proteomes" id="UP000630594">
    <property type="component" value="Unassembled WGS sequence"/>
</dbReference>
<dbReference type="RefSeq" id="WP_229721563.1">
    <property type="nucleotide sequence ID" value="NZ_BMCK01000003.1"/>
</dbReference>
<gene>
    <name evidence="3" type="ORF">GCM10007231_21900</name>
</gene>
<dbReference type="Gene3D" id="3.40.50.300">
    <property type="entry name" value="P-loop containing nucleotide triphosphate hydrolases"/>
    <property type="match status" value="2"/>
</dbReference>
<accession>A0ABQ1QBW5</accession>
<dbReference type="Pfam" id="PF13091">
    <property type="entry name" value="PLDc_2"/>
    <property type="match status" value="1"/>
</dbReference>
<dbReference type="PROSITE" id="PS51194">
    <property type="entry name" value="HELICASE_CTER"/>
    <property type="match status" value="1"/>
</dbReference>
<dbReference type="PROSITE" id="PS51192">
    <property type="entry name" value="HELICASE_ATP_BIND_1"/>
    <property type="match status" value="1"/>
</dbReference>
<dbReference type="InterPro" id="IPR025202">
    <property type="entry name" value="PLD-like_dom"/>
</dbReference>
<dbReference type="InterPro" id="IPR058403">
    <property type="entry name" value="DUF8090"/>
</dbReference>
<keyword evidence="3" id="KW-0547">Nucleotide-binding</keyword>
<dbReference type="Pfam" id="PF11907">
    <property type="entry name" value="DUF3427"/>
    <property type="match status" value="1"/>
</dbReference>
<dbReference type="Gene3D" id="3.30.870.10">
    <property type="entry name" value="Endonuclease Chain A"/>
    <property type="match status" value="1"/>
</dbReference>
<dbReference type="SUPFAM" id="SSF52540">
    <property type="entry name" value="P-loop containing nucleoside triphosphate hydrolases"/>
    <property type="match status" value="1"/>
</dbReference>
<reference evidence="4" key="1">
    <citation type="journal article" date="2019" name="Int. J. Syst. Evol. Microbiol.">
        <title>The Global Catalogue of Microorganisms (GCM) 10K type strain sequencing project: providing services to taxonomists for standard genome sequencing and annotation.</title>
        <authorList>
            <consortium name="The Broad Institute Genomics Platform"/>
            <consortium name="The Broad Institute Genome Sequencing Center for Infectious Disease"/>
            <person name="Wu L."/>
            <person name="Ma J."/>
        </authorList>
    </citation>
    <scope>NUCLEOTIDE SEQUENCE [LARGE SCALE GENOMIC DNA]</scope>
    <source>
        <strain evidence="4">CCM 7403</strain>
    </source>
</reference>
<dbReference type="SMART" id="SM00490">
    <property type="entry name" value="HELICc"/>
    <property type="match status" value="1"/>
</dbReference>
<dbReference type="InterPro" id="IPR001650">
    <property type="entry name" value="Helicase_C-like"/>
</dbReference>
<dbReference type="InterPro" id="IPR027417">
    <property type="entry name" value="P-loop_NTPase"/>
</dbReference>
<keyword evidence="3" id="KW-0378">Hydrolase</keyword>
<proteinExistence type="predicted"/>
<keyword evidence="3" id="KW-0067">ATP-binding</keyword>
<dbReference type="Pfam" id="PF26350">
    <property type="entry name" value="DUF8090"/>
    <property type="match status" value="1"/>
</dbReference>
<dbReference type="Pfam" id="PF04851">
    <property type="entry name" value="ResIII"/>
    <property type="match status" value="1"/>
</dbReference>
<dbReference type="EMBL" id="BMCK01000003">
    <property type="protein sequence ID" value="GGD22428.1"/>
    <property type="molecule type" value="Genomic_DNA"/>
</dbReference>
<feature type="domain" description="Helicase ATP-binding" evidence="1">
    <location>
        <begin position="263"/>
        <end position="415"/>
    </location>
</feature>
<evidence type="ECO:0000259" key="2">
    <source>
        <dbReference type="PROSITE" id="PS51194"/>
    </source>
</evidence>
<dbReference type="CDD" id="cd18032">
    <property type="entry name" value="DEXHc_RE_I_III_res"/>
    <property type="match status" value="1"/>
</dbReference>
<name>A0ABQ1QBW5_9ACTN</name>